<sequence length="587" mass="62458">MRYASIRRVALAALLAAGAPSAVMAQQGCSFSTNTTAVQCTSEDECLALGPSFAGTTCDPLSRTCVRVPEDQGLCSTNKECIDKAGGVPAICRRRDRRCVTLASPECPTIMAEPGQVSNDDAIVIGAITPGGGDTELGDNMEAALHLAQIELSKVGGHGLPSISDRPEGRPLVIVACREFGPEGYESILRAADHLARDIEVPVNIGPVDSGSAAIVAAQVFNPRRILSILPSGKSSILATLANPVAPTPIIWSPSYGDREITNAAVKLVSKVLEPRIHAQGEPGPIRVAVLSEDNFLGQMSTSMLQDQLSFNGKSAVDNGAATPPNYLRLSIGDLLDPVGNPAPETKIAAAIRRVYEFKPHIIFHSYAPKAVAATFFPLVRNYPPATAGTPVPYHIDVVATFGAFQPLEEVIDNFSKPSIPAQARLRSRLFSAETRVVDRTRNDAWVIKFQNQFPRFATSSSPKTLLVQSWYDSAYMAAFAIVANGKKPLTGENLAATLPQLIPPGQQISPGPDDTQRAFGLLGSGQGIDLDGLSGNLNLDQRTGRTRYNISITCPNTGTNGKTQGFKDSGFYTENQEGVGNINHCD</sequence>
<gene>
    <name evidence="2" type="ORF">LZC94_10195</name>
</gene>
<keyword evidence="1" id="KW-0732">Signal</keyword>
<dbReference type="Proteomes" id="UP001370348">
    <property type="component" value="Chromosome"/>
</dbReference>
<feature type="signal peptide" evidence="1">
    <location>
        <begin position="1"/>
        <end position="25"/>
    </location>
</feature>
<feature type="chain" id="PRO_5046331721" evidence="1">
    <location>
        <begin position="26"/>
        <end position="587"/>
    </location>
</feature>
<dbReference type="Gene3D" id="3.40.50.2300">
    <property type="match status" value="1"/>
</dbReference>
<evidence type="ECO:0000313" key="2">
    <source>
        <dbReference type="EMBL" id="WXB17631.1"/>
    </source>
</evidence>
<keyword evidence="3" id="KW-1185">Reference proteome</keyword>
<organism evidence="2 3">
    <name type="scientific">Pendulispora albinea</name>
    <dbReference type="NCBI Taxonomy" id="2741071"/>
    <lineage>
        <taxon>Bacteria</taxon>
        <taxon>Pseudomonadati</taxon>
        <taxon>Myxococcota</taxon>
        <taxon>Myxococcia</taxon>
        <taxon>Myxococcales</taxon>
        <taxon>Sorangiineae</taxon>
        <taxon>Pendulisporaceae</taxon>
        <taxon>Pendulispora</taxon>
    </lineage>
</organism>
<accession>A0ABZ2M324</accession>
<reference evidence="2 3" key="1">
    <citation type="submission" date="2021-12" db="EMBL/GenBank/DDBJ databases">
        <title>Discovery of the Pendulisporaceae a myxobacterial family with distinct sporulation behavior and unique specialized metabolism.</title>
        <authorList>
            <person name="Garcia R."/>
            <person name="Popoff A."/>
            <person name="Bader C.D."/>
            <person name="Loehr J."/>
            <person name="Walesch S."/>
            <person name="Walt C."/>
            <person name="Boldt J."/>
            <person name="Bunk B."/>
            <person name="Haeckl F.J.F.P.J."/>
            <person name="Gunesch A.P."/>
            <person name="Birkelbach J."/>
            <person name="Nuebel U."/>
            <person name="Pietschmann T."/>
            <person name="Bach T."/>
            <person name="Mueller R."/>
        </authorList>
    </citation>
    <scope>NUCLEOTIDE SEQUENCE [LARGE SCALE GENOMIC DNA]</scope>
    <source>
        <strain evidence="2 3">MSr11954</strain>
    </source>
</reference>
<evidence type="ECO:0000313" key="3">
    <source>
        <dbReference type="Proteomes" id="UP001370348"/>
    </source>
</evidence>
<dbReference type="EMBL" id="CP089984">
    <property type="protein sequence ID" value="WXB17631.1"/>
    <property type="molecule type" value="Genomic_DNA"/>
</dbReference>
<evidence type="ECO:0000256" key="1">
    <source>
        <dbReference type="SAM" id="SignalP"/>
    </source>
</evidence>
<name>A0ABZ2M324_9BACT</name>
<dbReference type="RefSeq" id="WP_394827265.1">
    <property type="nucleotide sequence ID" value="NZ_CP089984.1"/>
</dbReference>
<protein>
    <submittedName>
        <fullName evidence="2">Uncharacterized protein</fullName>
    </submittedName>
</protein>
<proteinExistence type="predicted"/>